<protein>
    <submittedName>
        <fullName evidence="1">Uncharacterized protein</fullName>
    </submittedName>
</protein>
<keyword evidence="2" id="KW-1185">Reference proteome</keyword>
<organism evidence="1 2">
    <name type="scientific">Shewanella salipaludis</name>
    <dbReference type="NCBI Taxonomy" id="2723052"/>
    <lineage>
        <taxon>Bacteria</taxon>
        <taxon>Pseudomonadati</taxon>
        <taxon>Pseudomonadota</taxon>
        <taxon>Gammaproteobacteria</taxon>
        <taxon>Alteromonadales</taxon>
        <taxon>Shewanellaceae</taxon>
        <taxon>Shewanella</taxon>
    </lineage>
</organism>
<reference evidence="1" key="1">
    <citation type="submission" date="2020-04" db="EMBL/GenBank/DDBJ databases">
        <title>Description of Shewanella salipaludis sp. nov., isolated from a salt marsh.</title>
        <authorList>
            <person name="Park S."/>
            <person name="Yoon J.-H."/>
        </authorList>
    </citation>
    <scope>NUCLEOTIDE SEQUENCE</scope>
    <source>
        <strain evidence="1">SHSM-M6</strain>
    </source>
</reference>
<accession>A0A972G0P4</accession>
<dbReference type="AlphaFoldDB" id="A0A972G0P4"/>
<proteinExistence type="predicted"/>
<sequence>MSEINWNDGAVSTLTGGDTLTCANLKQGQLYAVFLYNSAGEDANIGVNVNIGNLYPPKTVTVPGTTGNMGLAALALVSGTDTQTVSISITSQQQGSKVTAWLGSVGMPTNTSGLHNQSLPFNGEQQHYDKCYRYYAVPKSQWYQLTLNSPVTQFISTQFTENYLNVFINNPVGDPATVIVPTGSVKEGAPGLGSYQIVKSDSTPQTITYQDQGNGQQKVWMNADSGQNSNNSSIAAQYM</sequence>
<name>A0A972G0P4_9GAMM</name>
<comment type="caution">
    <text evidence="1">The sequence shown here is derived from an EMBL/GenBank/DDBJ whole genome shotgun (WGS) entry which is preliminary data.</text>
</comment>
<evidence type="ECO:0000313" key="1">
    <source>
        <dbReference type="EMBL" id="NMH66167.1"/>
    </source>
</evidence>
<dbReference type="RefSeq" id="WP_169564895.1">
    <property type="nucleotide sequence ID" value="NZ_JAAXYH010000010.1"/>
</dbReference>
<dbReference type="Proteomes" id="UP000737113">
    <property type="component" value="Unassembled WGS sequence"/>
</dbReference>
<evidence type="ECO:0000313" key="2">
    <source>
        <dbReference type="Proteomes" id="UP000737113"/>
    </source>
</evidence>
<gene>
    <name evidence="1" type="ORF">HC757_13460</name>
</gene>
<dbReference type="EMBL" id="JAAXYH010000010">
    <property type="protein sequence ID" value="NMH66167.1"/>
    <property type="molecule type" value="Genomic_DNA"/>
</dbReference>